<keyword evidence="5" id="KW-0029">Amino-acid transport</keyword>
<keyword evidence="4 7" id="KW-0067">ATP-binding</keyword>
<dbReference type="Proteomes" id="UP000008915">
    <property type="component" value="Chromosome"/>
</dbReference>
<proteinExistence type="inferred from homology"/>
<dbReference type="InterPro" id="IPR027417">
    <property type="entry name" value="P-loop_NTPase"/>
</dbReference>
<keyword evidence="3" id="KW-0547">Nucleotide-binding</keyword>
<dbReference type="SMART" id="SM00382">
    <property type="entry name" value="AAA"/>
    <property type="match status" value="1"/>
</dbReference>
<reference evidence="8" key="2">
    <citation type="journal article" date="2010" name="Stand. Genomic Sci.">
        <title>Complete genome sequence of Thermaerobacter marianensis type strain (7p75aT).</title>
        <authorList>
            <person name="Han C."/>
            <person name="Gu W."/>
            <person name="Zhang X."/>
            <person name="Lapidus A."/>
            <person name="Nolan M."/>
            <person name="Copeland A."/>
            <person name="Lucas S."/>
            <person name="Glavina Del Rio T."/>
            <person name="Tice H."/>
            <person name="Cheng J."/>
            <person name="Tapia R."/>
            <person name="Goodwin L."/>
            <person name="Pitluck S."/>
            <person name="Pagani I."/>
            <person name="Ivanova N."/>
            <person name="Mavromatis K."/>
            <person name="Mikhailova N."/>
            <person name="Pati A."/>
            <person name="Chen A."/>
            <person name="Palaniappan K."/>
            <person name="Land M."/>
            <person name="Hauser L."/>
            <person name="Chang Y."/>
            <person name="Jeffries C."/>
            <person name="Schneider S."/>
            <person name="Rohde M."/>
            <person name="Goker M."/>
            <person name="Pukall R."/>
            <person name="Woyke T."/>
            <person name="Bristow J."/>
            <person name="Eisen J."/>
            <person name="Markowitz V."/>
            <person name="Hugenholtz P."/>
            <person name="Kyrpides N."/>
            <person name="Klenk H."/>
            <person name="Detter J."/>
        </authorList>
    </citation>
    <scope>NUCLEOTIDE SEQUENCE [LARGE SCALE GENOMIC DNA]</scope>
    <source>
        <strain evidence="8">ATCC 700841 / DSM 12885 / JCM 10246 / 7p75a</strain>
    </source>
</reference>
<dbReference type="SUPFAM" id="SSF52540">
    <property type="entry name" value="P-loop containing nucleoside triphosphate hydrolases"/>
    <property type="match status" value="1"/>
</dbReference>
<name>E6SH13_THEM7</name>
<dbReference type="eggNOG" id="COG0410">
    <property type="taxonomic scope" value="Bacteria"/>
</dbReference>
<evidence type="ECO:0000313" key="7">
    <source>
        <dbReference type="EMBL" id="ADU50644.1"/>
    </source>
</evidence>
<dbReference type="EMBL" id="CP002344">
    <property type="protein sequence ID" value="ADU50644.1"/>
    <property type="molecule type" value="Genomic_DNA"/>
</dbReference>
<evidence type="ECO:0000259" key="6">
    <source>
        <dbReference type="PROSITE" id="PS50893"/>
    </source>
</evidence>
<dbReference type="InterPro" id="IPR052156">
    <property type="entry name" value="BCAA_Transport_ATP-bd_LivF"/>
</dbReference>
<dbReference type="GO" id="GO:0015807">
    <property type="term" value="P:L-amino acid transport"/>
    <property type="evidence" value="ECO:0007669"/>
    <property type="project" value="TreeGrafter"/>
</dbReference>
<accession>E6SH13</accession>
<keyword evidence="8" id="KW-1185">Reference proteome</keyword>
<organism evidence="7 8">
    <name type="scientific">Thermaerobacter marianensis (strain ATCC 700841 / DSM 12885 / JCM 10246 / 7p75a)</name>
    <dbReference type="NCBI Taxonomy" id="644966"/>
    <lineage>
        <taxon>Bacteria</taxon>
        <taxon>Bacillati</taxon>
        <taxon>Bacillota</taxon>
        <taxon>Clostridia</taxon>
        <taxon>Eubacteriales</taxon>
        <taxon>Clostridiales Family XVII. Incertae Sedis</taxon>
        <taxon>Thermaerobacter</taxon>
    </lineage>
</organism>
<dbReference type="PANTHER" id="PTHR43820">
    <property type="entry name" value="HIGH-AFFINITY BRANCHED-CHAIN AMINO ACID TRANSPORT ATP-BINDING PROTEIN LIVF"/>
    <property type="match status" value="1"/>
</dbReference>
<evidence type="ECO:0000256" key="4">
    <source>
        <dbReference type="ARBA" id="ARBA00022840"/>
    </source>
</evidence>
<dbReference type="Gene3D" id="3.40.50.300">
    <property type="entry name" value="P-loop containing nucleotide triphosphate hydrolases"/>
    <property type="match status" value="1"/>
</dbReference>
<sequence length="259" mass="27967">MVERMVTAGRGTAAAEAAAEPAGPPLLVAENLEIAYGAVQVVWGLSFKVAQGQVVALIGSNGAGKTTTLRAVAGVLPLRGGRLELAGEDITALPAHARVARGLVLVPEGRQLWPRMTVEENLVLGAYSPALRRRVGENLERVYAMFPRLKERRHQLAGTLSGGEQQMCAIGRGLMAEPRVLMLDEPSLGLAPRLVEEVFRFVREIAAQGVTILLVEQNVHYTLEVADYAYVLETGHLTLEGPAVELRENDYVRRAYLGA</sequence>
<dbReference type="GO" id="GO:0015658">
    <property type="term" value="F:branched-chain amino acid transmembrane transporter activity"/>
    <property type="evidence" value="ECO:0007669"/>
    <property type="project" value="TreeGrafter"/>
</dbReference>
<evidence type="ECO:0000256" key="2">
    <source>
        <dbReference type="ARBA" id="ARBA00022448"/>
    </source>
</evidence>
<dbReference type="CDD" id="cd03224">
    <property type="entry name" value="ABC_TM1139_LivF_branched"/>
    <property type="match status" value="1"/>
</dbReference>
<evidence type="ECO:0000256" key="3">
    <source>
        <dbReference type="ARBA" id="ARBA00022741"/>
    </source>
</evidence>
<evidence type="ECO:0000256" key="1">
    <source>
        <dbReference type="ARBA" id="ARBA00005417"/>
    </source>
</evidence>
<dbReference type="GO" id="GO:0016887">
    <property type="term" value="F:ATP hydrolysis activity"/>
    <property type="evidence" value="ECO:0007669"/>
    <property type="project" value="InterPro"/>
</dbReference>
<dbReference type="AlphaFoldDB" id="E6SH13"/>
<dbReference type="STRING" id="644966.Tmar_0523"/>
<protein>
    <submittedName>
        <fullName evidence="7">Amino acid/amide ABC transporter ATP-binding protein 2, HAAT family</fullName>
    </submittedName>
</protein>
<dbReference type="HOGENOM" id="CLU_000604_1_2_9"/>
<dbReference type="GO" id="GO:0005524">
    <property type="term" value="F:ATP binding"/>
    <property type="evidence" value="ECO:0007669"/>
    <property type="project" value="UniProtKB-KW"/>
</dbReference>
<gene>
    <name evidence="7" type="ordered locus">Tmar_0523</name>
</gene>
<dbReference type="InterPro" id="IPR003439">
    <property type="entry name" value="ABC_transporter-like_ATP-bd"/>
</dbReference>
<dbReference type="InterPro" id="IPR003593">
    <property type="entry name" value="AAA+_ATPase"/>
</dbReference>
<keyword evidence="2" id="KW-0813">Transport</keyword>
<comment type="similarity">
    <text evidence="1">Belongs to the ABC transporter superfamily.</text>
</comment>
<feature type="domain" description="ABC transporter" evidence="6">
    <location>
        <begin position="27"/>
        <end position="259"/>
    </location>
</feature>
<dbReference type="PROSITE" id="PS50893">
    <property type="entry name" value="ABC_TRANSPORTER_2"/>
    <property type="match status" value="1"/>
</dbReference>
<dbReference type="Pfam" id="PF00005">
    <property type="entry name" value="ABC_tran"/>
    <property type="match status" value="1"/>
</dbReference>
<dbReference type="RefSeq" id="WP_013494949.1">
    <property type="nucleotide sequence ID" value="NC_014831.1"/>
</dbReference>
<dbReference type="PANTHER" id="PTHR43820:SF4">
    <property type="entry name" value="HIGH-AFFINITY BRANCHED-CHAIN AMINO ACID TRANSPORT ATP-BINDING PROTEIN LIVF"/>
    <property type="match status" value="1"/>
</dbReference>
<reference evidence="7 8" key="1">
    <citation type="journal article" date="2010" name="Stand. Genomic Sci.">
        <title>Complete genome sequence of Thermaerobacter marianensis type strain (7p75a).</title>
        <authorList>
            <person name="Han C."/>
            <person name="Gu W."/>
            <person name="Zhang X."/>
            <person name="Lapidus A."/>
            <person name="Nolan M."/>
            <person name="Copeland A."/>
            <person name="Lucas S."/>
            <person name="Del Rio T.G."/>
            <person name="Tice H."/>
            <person name="Cheng J.F."/>
            <person name="Tapia R."/>
            <person name="Goodwin L."/>
            <person name="Pitluck S."/>
            <person name="Pagani I."/>
            <person name="Ivanova N."/>
            <person name="Mavromatis K."/>
            <person name="Mikhailova N."/>
            <person name="Pati A."/>
            <person name="Chen A."/>
            <person name="Palaniappan K."/>
            <person name="Land M."/>
            <person name="Hauser L."/>
            <person name="Chang Y.J."/>
            <person name="Jeffries C.D."/>
            <person name="Schneider S."/>
            <person name="Rohde M."/>
            <person name="Goker M."/>
            <person name="Pukall R."/>
            <person name="Woyke T."/>
            <person name="Bristow J."/>
            <person name="Eisen J.A."/>
            <person name="Markowitz V."/>
            <person name="Hugenholtz P."/>
            <person name="Kyrpides N.C."/>
            <person name="Klenk H.P."/>
            <person name="Detter J.C."/>
        </authorList>
    </citation>
    <scope>NUCLEOTIDE SEQUENCE [LARGE SCALE GENOMIC DNA]</scope>
    <source>
        <strain evidence="8">ATCC 700841 / DSM 12885 / JCM 10246 / 7p75a</strain>
    </source>
</reference>
<evidence type="ECO:0000313" key="8">
    <source>
        <dbReference type="Proteomes" id="UP000008915"/>
    </source>
</evidence>
<evidence type="ECO:0000256" key="5">
    <source>
        <dbReference type="ARBA" id="ARBA00022970"/>
    </source>
</evidence>
<dbReference type="KEGG" id="tmr:Tmar_0523"/>